<organism evidence="3 4">
    <name type="scientific">Carya illinoinensis</name>
    <name type="common">Pecan</name>
    <dbReference type="NCBI Taxonomy" id="32201"/>
    <lineage>
        <taxon>Eukaryota</taxon>
        <taxon>Viridiplantae</taxon>
        <taxon>Streptophyta</taxon>
        <taxon>Embryophyta</taxon>
        <taxon>Tracheophyta</taxon>
        <taxon>Spermatophyta</taxon>
        <taxon>Magnoliopsida</taxon>
        <taxon>eudicotyledons</taxon>
        <taxon>Gunneridae</taxon>
        <taxon>Pentapetalae</taxon>
        <taxon>rosids</taxon>
        <taxon>fabids</taxon>
        <taxon>Fagales</taxon>
        <taxon>Juglandaceae</taxon>
        <taxon>Carya</taxon>
    </lineage>
</organism>
<dbReference type="AlphaFoldDB" id="A0A922FNN1"/>
<feature type="region of interest" description="Disordered" evidence="2">
    <location>
        <begin position="403"/>
        <end position="463"/>
    </location>
</feature>
<dbReference type="Proteomes" id="UP000811246">
    <property type="component" value="Chromosome 3"/>
</dbReference>
<feature type="compositionally biased region" description="Polar residues" evidence="2">
    <location>
        <begin position="588"/>
        <end position="599"/>
    </location>
</feature>
<feature type="region of interest" description="Disordered" evidence="2">
    <location>
        <begin position="253"/>
        <end position="272"/>
    </location>
</feature>
<feature type="region of interest" description="Disordered" evidence="2">
    <location>
        <begin position="300"/>
        <end position="323"/>
    </location>
</feature>
<dbReference type="EMBL" id="CM031827">
    <property type="protein sequence ID" value="KAG6723692.1"/>
    <property type="molecule type" value="Genomic_DNA"/>
</dbReference>
<comment type="caution">
    <text evidence="3">The sequence shown here is derived from an EMBL/GenBank/DDBJ whole genome shotgun (WGS) entry which is preliminary data.</text>
</comment>
<comment type="similarity">
    <text evidence="1">Belongs to the IST1 family.</text>
</comment>
<feature type="region of interest" description="Disordered" evidence="2">
    <location>
        <begin position="566"/>
        <end position="628"/>
    </location>
</feature>
<proteinExistence type="inferred from homology"/>
<dbReference type="InterPro" id="IPR005061">
    <property type="entry name" value="Ist1"/>
</dbReference>
<dbReference type="PANTHER" id="PTHR12161:SF14">
    <property type="entry name" value="REGULATOR OF VPS4 ACTIVITY IN THE MVB PATHWAY PROTEIN"/>
    <property type="match status" value="1"/>
</dbReference>
<dbReference type="Pfam" id="PF03398">
    <property type="entry name" value="Ist1"/>
    <property type="match status" value="1"/>
</dbReference>
<dbReference type="GO" id="GO:0015031">
    <property type="term" value="P:protein transport"/>
    <property type="evidence" value="ECO:0007669"/>
    <property type="project" value="InterPro"/>
</dbReference>
<evidence type="ECO:0008006" key="5">
    <source>
        <dbReference type="Google" id="ProtNLM"/>
    </source>
</evidence>
<name>A0A922FNN1_CARIL</name>
<evidence type="ECO:0000313" key="3">
    <source>
        <dbReference type="EMBL" id="KAG6723692.1"/>
    </source>
</evidence>
<accession>A0A922FNN1</accession>
<protein>
    <recommendedName>
        <fullName evidence="5">IST1-like protein</fullName>
    </recommendedName>
</protein>
<evidence type="ECO:0000313" key="4">
    <source>
        <dbReference type="Proteomes" id="UP000811246"/>
    </source>
</evidence>
<feature type="region of interest" description="Disordered" evidence="2">
    <location>
        <begin position="356"/>
        <end position="378"/>
    </location>
</feature>
<gene>
    <name evidence="3" type="ORF">I3842_03G220900</name>
</gene>
<feature type="region of interest" description="Disordered" evidence="2">
    <location>
        <begin position="475"/>
        <end position="521"/>
    </location>
</feature>
<dbReference type="FunFam" id="1.20.1260.60:FF:000002">
    <property type="entry name" value="Vacuolar protein sorting-associated protein IST1"/>
    <property type="match status" value="1"/>
</dbReference>
<feature type="compositionally biased region" description="Polar residues" evidence="2">
    <location>
        <begin position="309"/>
        <end position="318"/>
    </location>
</feature>
<sequence>MLDGLLGRGFGSKCKSLVKLTKTRIDVIRRKRKATEKFLKKDIADLLANGLDINAYQRVVKQADGLLVELVLSFCYDYVELSCDFVLKHLSIIQKQRECPEDCREAVSSLMSAAARFSDLPELRDLRQIFQERYGNSLDLFVNQEFVQNLTPKPSTLEKKVQLMQDIALEFSIVWDSKAFEKRMSMPPTNVKVQPKIYGSFNVTVDENKSYSGMGTIPRGEKPDVSFKERRELTNGRGLCNGHEGTVLERELDSRSRHELSGKDYKGPNGRERTILEKDGYHPSYQGRQEVADIGHEARNFKGDATPKSFRSGTSSRGNRGKQVEVIDGGPRLLIGRENTSPRRDYPGPLLHGHPEISHSCAGQQSKGNGKELLAGNNHAGQHDITNSVKKFEEDVVHSVKPHYNNAIPPPYVKPKAKASKSGHNLGSSPAGFDSNVALTDPPTRNKGNEGSTSERIQLGSYHSVHERQVVGTASVNGHGQEKDQLYQDGVAGNSIPKPRSARRRHTKPHPEYNDAGYVEDTGLVARKSRSKARDHSRRGLQVLFDDEHCQKDEEERILDKLLMQYSKTPSPYEPGRVRKSKSRRSHQVSTDVSVSPLTSRDVHDEKPEMVPPPRSISLPHEHREQSEAAKVFSRAASFQPDRSNAARHVHPKLPDYDDLAARFAALKGR</sequence>
<evidence type="ECO:0000256" key="2">
    <source>
        <dbReference type="SAM" id="MobiDB-lite"/>
    </source>
</evidence>
<feature type="compositionally biased region" description="Basic residues" evidence="2">
    <location>
        <begin position="578"/>
        <end position="587"/>
    </location>
</feature>
<evidence type="ECO:0000256" key="1">
    <source>
        <dbReference type="ARBA" id="ARBA00005536"/>
    </source>
</evidence>
<reference evidence="3" key="1">
    <citation type="submission" date="2021-01" db="EMBL/GenBank/DDBJ databases">
        <authorList>
            <person name="Lovell J.T."/>
            <person name="Bentley N."/>
            <person name="Bhattarai G."/>
            <person name="Jenkins J.W."/>
            <person name="Sreedasyam A."/>
            <person name="Alarcon Y."/>
            <person name="Bock C."/>
            <person name="Boston L."/>
            <person name="Carlson J."/>
            <person name="Cervantes K."/>
            <person name="Clermont K."/>
            <person name="Krom N."/>
            <person name="Kubenka K."/>
            <person name="Mamidi S."/>
            <person name="Mattison C."/>
            <person name="Monteros M."/>
            <person name="Pisani C."/>
            <person name="Plott C."/>
            <person name="Rajasekar S."/>
            <person name="Rhein H.S."/>
            <person name="Rohla C."/>
            <person name="Song M."/>
            <person name="Hilaire R.S."/>
            <person name="Shu S."/>
            <person name="Wells L."/>
            <person name="Wang X."/>
            <person name="Webber J."/>
            <person name="Heerema R.J."/>
            <person name="Klein P."/>
            <person name="Conner P."/>
            <person name="Grauke L."/>
            <person name="Grimwood J."/>
            <person name="Schmutz J."/>
            <person name="Randall J.J."/>
        </authorList>
    </citation>
    <scope>NUCLEOTIDE SEQUENCE</scope>
    <source>
        <tissue evidence="3">Leaf</tissue>
    </source>
</reference>
<dbReference type="PANTHER" id="PTHR12161">
    <property type="entry name" value="IST1 FAMILY MEMBER"/>
    <property type="match status" value="1"/>
</dbReference>